<dbReference type="InterPro" id="IPR041517">
    <property type="entry name" value="DEGP_PDZ"/>
</dbReference>
<dbReference type="InterPro" id="IPR046449">
    <property type="entry name" value="DEGP_PDZ_sf"/>
</dbReference>
<evidence type="ECO:0000259" key="4">
    <source>
        <dbReference type="SMART" id="SM00228"/>
    </source>
</evidence>
<evidence type="ECO:0000256" key="1">
    <source>
        <dbReference type="ARBA" id="ARBA00022670"/>
    </source>
</evidence>
<dbReference type="GO" id="GO:0004252">
    <property type="term" value="F:serine-type endopeptidase activity"/>
    <property type="evidence" value="ECO:0007669"/>
    <property type="project" value="TreeGrafter"/>
</dbReference>
<sequence>MCRHLISVWPSRRLFHSKILATSSSPIAKPLFCNKFNKSIHSDSKKSVRLPSVVSSYSSPASKLHTSFQSFLSSSSLYDDRVDHCALLRKCNSITTVIRSLSYRSSVRDNVKKSVGCDKYREKEPDDGDFEECGREEDMPQCDAVVGVLCTVAEVDVFSPWRRKLEPSYGAGLILSGRRVLTTAHSVDQYTQLEVGKEVSGPRYKATMLAVAPECDLAILTVHDDEFWNQVKPVEFGDMPSPGDKVIIDRLRKDEAYLPLVTASVLGSSMTRYSFWGTKLLAFRINVGRNGASGGGPAFDERGKCVGLKLQSQGYKSGDFVPVEVIKHFIQDYDKNGAYTGLPLLGIKWQEMENPYLRMLMKMEHDEQGVFIMDVSPNYPESVILKPNDIILSIDGININNDGTVPFSSGQRIEFSYLIGKKYVGDKIVIKVRRGLEICEFTTELATHKQFIPGNIIGRPLRYYIIGGFVFITLSFPCMEVMDDRYFNENEKFKDCHERPDDDKLLFHALYEEPVVLLQVLRADINAGYETEFTLQNQVLATFNDKPVEGLNSLVSMVETCNEDFMKFTFGNKKTSIETELLDTQLNTGYNYYILLPSRGDYDDLGMLQMRLPKLKSFSSRAFVRDIVKKSVFCDNDHEEEEPDDGDFEECGREEDMPQCDAVVGVRCTVAEADVFSPWRRRQWPSYGAGLILSGRRVLTTAHSVNQYTQLEVGKEVWGGPRYAATMLAVAPECDLAILTVHDDEFWNQVKPVEFGDMPSLGDKVIIDRLRKGGAKPLVTACVLGSGMTRYSFCGTKLLAFRINVGRRGATLSGPAFDEKGKCVGLQLQYQGYKSGDFVPAEVIKHFIQDYDKNGAYTGLPLLGIKWQEMENPYLRMLMKMEHDEQGVLITEVNPNYPESMILKPNDVILSIDGININNDGTVPFLRGRRIEFSYLIGKKYVGDKIVIKVRRGSEICEFTTELATHKQFVPANIIGMTLRYYIIGGFVFTTLSFPCIVVMDDRYFDNERPEDDEILFRALHEEPVVLLKVFKADINAGYERECTMQNKVLVTFNDKPVEGLNSLVSMVDTCNEDFMKFTFGNKKTSIETELLDTELNTEYNYYILLPSRGDYDDLGMLQMLNVGKFAQEITSVGLTIWFINVGRRGATISGPAFDEKGKCVGLQLQYQGYKSGDFVPAEVIKHFIQDYDKNGAYTVWPSRRLFHSKILATSSSPISNPLFCNKFNKSIHSDSKKSVRLPAVVSSYSSPASKLHTSFQSFLSISSLYDDRVDHCALLRKCNSSTTVIRSFSSRAFVRDIVKKSVVCDKDHEEEEPDDGDFEECGRKEDRPQCDAVVVVKCTVEEADVLSPWRRKQGLSFGTGLILSGRRVLTTAHSVDQYTQLEVGKKVWGPRYTATMLAVAPECDLAILTVHDDEFWNQVKPVEFGDMPSPGDKVIIDRLRKDDAKRLVTACVLGSGMTRYSFWGTKLLAFRVC</sequence>
<protein>
    <recommendedName>
        <fullName evidence="4">PDZ domain-containing protein</fullName>
    </recommendedName>
</protein>
<keyword evidence="2" id="KW-0378">Hydrolase</keyword>
<keyword evidence="1" id="KW-0645">Protease</keyword>
<keyword evidence="6" id="KW-1185">Reference proteome</keyword>
<dbReference type="Gene3D" id="2.30.42.10">
    <property type="match status" value="2"/>
</dbReference>
<dbReference type="InterPro" id="IPR009003">
    <property type="entry name" value="Peptidase_S1_PA"/>
</dbReference>
<dbReference type="Pfam" id="PF13365">
    <property type="entry name" value="Trypsin_2"/>
    <property type="match status" value="1"/>
</dbReference>
<dbReference type="SUPFAM" id="SSF50156">
    <property type="entry name" value="PDZ domain-like"/>
    <property type="match status" value="2"/>
</dbReference>
<proteinExistence type="predicted"/>
<dbReference type="PANTHER" id="PTHR45980">
    <property type="match status" value="1"/>
</dbReference>
<dbReference type="Proteomes" id="UP000626092">
    <property type="component" value="Unassembled WGS sequence"/>
</dbReference>
<keyword evidence="3" id="KW-0720">Serine protease</keyword>
<gene>
    <name evidence="5" type="ORF">RHSIM_Rhsim13G0043500</name>
</gene>
<evidence type="ECO:0000313" key="6">
    <source>
        <dbReference type="Proteomes" id="UP000626092"/>
    </source>
</evidence>
<dbReference type="InterPro" id="IPR001478">
    <property type="entry name" value="PDZ"/>
</dbReference>
<dbReference type="SMART" id="SM00228">
    <property type="entry name" value="PDZ"/>
    <property type="match status" value="2"/>
</dbReference>
<dbReference type="PANTHER" id="PTHR45980:SF18">
    <property type="entry name" value="PROTEASE DO-LIKE 9"/>
    <property type="match status" value="1"/>
</dbReference>
<dbReference type="Gene3D" id="3.20.190.20">
    <property type="match status" value="2"/>
</dbReference>
<dbReference type="InterPro" id="IPR043504">
    <property type="entry name" value="Peptidase_S1_PA_chymotrypsin"/>
</dbReference>
<dbReference type="GO" id="GO:0006508">
    <property type="term" value="P:proteolysis"/>
    <property type="evidence" value="ECO:0007669"/>
    <property type="project" value="UniProtKB-KW"/>
</dbReference>
<evidence type="ECO:0000256" key="2">
    <source>
        <dbReference type="ARBA" id="ARBA00022801"/>
    </source>
</evidence>
<dbReference type="SUPFAM" id="SSF50494">
    <property type="entry name" value="Trypsin-like serine proteases"/>
    <property type="match status" value="3"/>
</dbReference>
<dbReference type="Gene3D" id="2.40.10.10">
    <property type="entry name" value="Trypsin-like serine proteases"/>
    <property type="match status" value="1"/>
</dbReference>
<evidence type="ECO:0000256" key="3">
    <source>
        <dbReference type="ARBA" id="ARBA00022825"/>
    </source>
</evidence>
<feature type="domain" description="PDZ" evidence="4">
    <location>
        <begin position="355"/>
        <end position="436"/>
    </location>
</feature>
<comment type="caution">
    <text evidence="5">The sequence shown here is derived from an EMBL/GenBank/DDBJ whole genome shotgun (WGS) entry which is preliminary data.</text>
</comment>
<dbReference type="EMBL" id="WJXA01000013">
    <property type="protein sequence ID" value="KAF7120760.1"/>
    <property type="molecule type" value="Genomic_DNA"/>
</dbReference>
<dbReference type="InterPro" id="IPR036034">
    <property type="entry name" value="PDZ_sf"/>
</dbReference>
<dbReference type="Pfam" id="PF13180">
    <property type="entry name" value="PDZ_2"/>
    <property type="match status" value="2"/>
</dbReference>
<accession>A0A834L777</accession>
<reference evidence="5" key="1">
    <citation type="submission" date="2019-11" db="EMBL/GenBank/DDBJ databases">
        <authorList>
            <person name="Liu Y."/>
            <person name="Hou J."/>
            <person name="Li T.-Q."/>
            <person name="Guan C.-H."/>
            <person name="Wu X."/>
            <person name="Wu H.-Z."/>
            <person name="Ling F."/>
            <person name="Zhang R."/>
            <person name="Shi X.-G."/>
            <person name="Ren J.-P."/>
            <person name="Chen E.-F."/>
            <person name="Sun J.-M."/>
        </authorList>
    </citation>
    <scope>NUCLEOTIDE SEQUENCE</scope>
    <source>
        <strain evidence="5">Adult_tree_wgs_1</strain>
        <tissue evidence="5">Leaves</tissue>
    </source>
</reference>
<dbReference type="Gene3D" id="2.40.10.120">
    <property type="match status" value="2"/>
</dbReference>
<evidence type="ECO:0000313" key="5">
    <source>
        <dbReference type="EMBL" id="KAF7120760.1"/>
    </source>
</evidence>
<dbReference type="OrthoDB" id="4217619at2759"/>
<organism evidence="5 6">
    <name type="scientific">Rhododendron simsii</name>
    <name type="common">Sims's rhododendron</name>
    <dbReference type="NCBI Taxonomy" id="118357"/>
    <lineage>
        <taxon>Eukaryota</taxon>
        <taxon>Viridiplantae</taxon>
        <taxon>Streptophyta</taxon>
        <taxon>Embryophyta</taxon>
        <taxon>Tracheophyta</taxon>
        <taxon>Spermatophyta</taxon>
        <taxon>Magnoliopsida</taxon>
        <taxon>eudicotyledons</taxon>
        <taxon>Gunneridae</taxon>
        <taxon>Pentapetalae</taxon>
        <taxon>asterids</taxon>
        <taxon>Ericales</taxon>
        <taxon>Ericaceae</taxon>
        <taxon>Ericoideae</taxon>
        <taxon>Rhodoreae</taxon>
        <taxon>Rhododendron</taxon>
    </lineage>
</organism>
<name>A0A834L777_RHOSS</name>
<feature type="domain" description="PDZ" evidence="4">
    <location>
        <begin position="873"/>
        <end position="954"/>
    </location>
</feature>
<dbReference type="Pfam" id="PF17815">
    <property type="entry name" value="PDZ_3"/>
    <property type="match status" value="2"/>
</dbReference>